<feature type="compositionally biased region" description="Polar residues" evidence="1">
    <location>
        <begin position="145"/>
        <end position="159"/>
    </location>
</feature>
<organism evidence="3 4">
    <name type="scientific">Victivallis lenta</name>
    <dbReference type="NCBI Taxonomy" id="2606640"/>
    <lineage>
        <taxon>Bacteria</taxon>
        <taxon>Pseudomonadati</taxon>
        <taxon>Lentisphaerota</taxon>
        <taxon>Lentisphaeria</taxon>
        <taxon>Victivallales</taxon>
        <taxon>Victivallaceae</taxon>
        <taxon>Victivallis</taxon>
    </lineage>
</organism>
<dbReference type="RefSeq" id="WP_106055242.1">
    <property type="nucleotide sequence ID" value="NZ_VUNS01000009.1"/>
</dbReference>
<dbReference type="EMBL" id="VUNS01000009">
    <property type="protein sequence ID" value="MST97326.1"/>
    <property type="molecule type" value="Genomic_DNA"/>
</dbReference>
<evidence type="ECO:0000313" key="4">
    <source>
        <dbReference type="Proteomes" id="UP000435649"/>
    </source>
</evidence>
<evidence type="ECO:0000256" key="2">
    <source>
        <dbReference type="SAM" id="SignalP"/>
    </source>
</evidence>
<proteinExistence type="predicted"/>
<dbReference type="AlphaFoldDB" id="A0A844G1T8"/>
<protein>
    <submittedName>
        <fullName evidence="3">Uncharacterized protein</fullName>
    </submittedName>
</protein>
<name>A0A844G1T8_9BACT</name>
<feature type="chain" id="PRO_5032817629" evidence="2">
    <location>
        <begin position="22"/>
        <end position="188"/>
    </location>
</feature>
<keyword evidence="4" id="KW-1185">Reference proteome</keyword>
<dbReference type="Proteomes" id="UP000435649">
    <property type="component" value="Unassembled WGS sequence"/>
</dbReference>
<evidence type="ECO:0000313" key="3">
    <source>
        <dbReference type="EMBL" id="MST97326.1"/>
    </source>
</evidence>
<keyword evidence="2" id="KW-0732">Signal</keyword>
<evidence type="ECO:0000256" key="1">
    <source>
        <dbReference type="SAM" id="MobiDB-lite"/>
    </source>
</evidence>
<feature type="signal peptide" evidence="2">
    <location>
        <begin position="1"/>
        <end position="21"/>
    </location>
</feature>
<feature type="region of interest" description="Disordered" evidence="1">
    <location>
        <begin position="98"/>
        <end position="188"/>
    </location>
</feature>
<comment type="caution">
    <text evidence="3">The sequence shown here is derived from an EMBL/GenBank/DDBJ whole genome shotgun (WGS) entry which is preliminary data.</text>
</comment>
<accession>A0A844G1T8</accession>
<reference evidence="3 4" key="1">
    <citation type="submission" date="2019-08" db="EMBL/GenBank/DDBJ databases">
        <title>In-depth cultivation of the pig gut microbiome towards novel bacterial diversity and tailored functional studies.</title>
        <authorList>
            <person name="Wylensek D."/>
            <person name="Hitch T.C.A."/>
            <person name="Clavel T."/>
        </authorList>
    </citation>
    <scope>NUCLEOTIDE SEQUENCE [LARGE SCALE GENOMIC DNA]</scope>
    <source>
        <strain evidence="3 4">BBE-744-WT-12</strain>
    </source>
</reference>
<gene>
    <name evidence="3" type="ORF">FYJ85_09760</name>
</gene>
<sequence length="188" mass="19573">MKKLSVLLRTAVLFGCISVWAGESAVKTTAPAPAAEQPEQAKPLNPGSLVGSVKIGDATIVTTPGGKSEVLIETGNTVIFQKNGASTFTEVPCKGETPQFVHDSGGKVIGPLSVGSAPKIRPRPNPVPSAASPSPGTGAERESANRSGSTRSTPSARQNRPSPIERSERPSRSTMPSSPFLRPNPIRR</sequence>